<dbReference type="AlphaFoldDB" id="A0A432GQU9"/>
<evidence type="ECO:0000313" key="1">
    <source>
        <dbReference type="EMBL" id="RTZ85904.1"/>
    </source>
</evidence>
<reference evidence="1 2" key="1">
    <citation type="submission" date="2018-06" db="EMBL/GenBank/DDBJ databases">
        <title>Combined omics and stable isotope probing to characterize newly discovered Mariana Back-Arc vent microbial communities.</title>
        <authorList>
            <person name="Trembath-Reichert E."/>
            <person name="Huber J.A."/>
        </authorList>
    </citation>
    <scope>NUCLEOTIDE SEQUENCE [LARGE SCALE GENOMIC DNA]</scope>
    <source>
        <strain evidence="1">MAG 58</strain>
    </source>
</reference>
<sequence>MTKIPKVSPSTLAELKTNILTLRTKLEQIEYLSVVLLDFQDEDGRWVTYGEEYEKNKANCEELIQEMTVFAKNKIKNLGGRPIKWIEYPIVSSIGQYNEVKESFKDDGKLLEWVKWLLSNIEHHVRKSSSFLERTFNDRVLRQLTLDSKDKGEEYQKFVKRWGDAQNLEGDFEDYLERQLKVLSLVAPSNTPRNNFIDNSGKKSIGKTSPITFFIDEQIKEGEEVWKEAWIKLYNLADIKNTKKENLALHNLGEKNFYLRREMKQTSKNIDHAIEYQEDGALTFKTVSRQDFGSMFRRAMKISRTQSDSPK</sequence>
<proteinExistence type="predicted"/>
<comment type="caution">
    <text evidence="1">The sequence shown here is derived from an EMBL/GenBank/DDBJ whole genome shotgun (WGS) entry which is preliminary data.</text>
</comment>
<dbReference type="Proteomes" id="UP000287917">
    <property type="component" value="Unassembled WGS sequence"/>
</dbReference>
<name>A0A432GQU9_9DELT</name>
<organism evidence="1 2">
    <name type="scientific">SAR324 cluster bacterium</name>
    <dbReference type="NCBI Taxonomy" id="2024889"/>
    <lineage>
        <taxon>Bacteria</taxon>
        <taxon>Deltaproteobacteria</taxon>
        <taxon>SAR324 cluster</taxon>
    </lineage>
</organism>
<accession>A0A432GQU9</accession>
<protein>
    <submittedName>
        <fullName evidence="1">Uncharacterized protein</fullName>
    </submittedName>
</protein>
<evidence type="ECO:0000313" key="2">
    <source>
        <dbReference type="Proteomes" id="UP000287917"/>
    </source>
</evidence>
<dbReference type="EMBL" id="QNZK01000136">
    <property type="protein sequence ID" value="RTZ85904.1"/>
    <property type="molecule type" value="Genomic_DNA"/>
</dbReference>
<gene>
    <name evidence="1" type="ORF">DSY96_03890</name>
</gene>